<dbReference type="STRING" id="1348114.OM33_05740"/>
<dbReference type="Pfam" id="PF01928">
    <property type="entry name" value="CYTH"/>
    <property type="match status" value="1"/>
</dbReference>
<keyword evidence="4" id="KW-1185">Reference proteome</keyword>
<dbReference type="OrthoDB" id="3034217at2"/>
<reference evidence="3 4" key="1">
    <citation type="submission" date="2014-11" db="EMBL/GenBank/DDBJ databases">
        <title>Complete Genome Sequence of Pseudoalteromonas sp. Strain OCN003 Isolated from Kaneohe Bay, Oahu, Hawaii.</title>
        <authorList>
            <person name="Beurmann S."/>
            <person name="Videau P."/>
            <person name="Ushijima B."/>
            <person name="Smith A.M."/>
            <person name="Aeby G.S."/>
            <person name="Callahan S.M."/>
            <person name="Belcaid M."/>
        </authorList>
    </citation>
    <scope>NUCLEOTIDE SEQUENCE [LARGE SCALE GENOMIC DNA]</scope>
    <source>
        <strain evidence="3 4">OCN003</strain>
    </source>
</reference>
<dbReference type="Proteomes" id="UP000030341">
    <property type="component" value="Chromosome 1"/>
</dbReference>
<evidence type="ECO:0000313" key="3">
    <source>
        <dbReference type="EMBL" id="AIY64699.1"/>
    </source>
</evidence>
<dbReference type="KEGG" id="pseo:OM33_05740"/>
<dbReference type="InterPro" id="IPR038186">
    <property type="entry name" value="CHAD_dom_sf"/>
</dbReference>
<gene>
    <name evidence="3" type="ORF">OM33_05740</name>
</gene>
<name>A0A0A7EDK8_9GAMM</name>
<dbReference type="eggNOG" id="COG3025">
    <property type="taxonomic scope" value="Bacteria"/>
</dbReference>
<dbReference type="PANTHER" id="PTHR39569">
    <property type="entry name" value="INORGANIC TRIPHOSPHATASE"/>
    <property type="match status" value="1"/>
</dbReference>
<dbReference type="InterPro" id="IPR033469">
    <property type="entry name" value="CYTH-like_dom_sf"/>
</dbReference>
<dbReference type="Pfam" id="PF05235">
    <property type="entry name" value="CHAD"/>
    <property type="match status" value="1"/>
</dbReference>
<dbReference type="SMART" id="SM01118">
    <property type="entry name" value="CYTH"/>
    <property type="match status" value="1"/>
</dbReference>
<dbReference type="SUPFAM" id="SSF55154">
    <property type="entry name" value="CYTH-like phosphatases"/>
    <property type="match status" value="1"/>
</dbReference>
<feature type="domain" description="CHAD" evidence="2">
    <location>
        <begin position="221"/>
        <end position="480"/>
    </location>
</feature>
<dbReference type="Gene3D" id="1.40.20.10">
    <property type="entry name" value="CHAD domain"/>
    <property type="match status" value="1"/>
</dbReference>
<organism evidence="3 4">
    <name type="scientific">Pseudoalteromonas piratica</name>
    <dbReference type="NCBI Taxonomy" id="1348114"/>
    <lineage>
        <taxon>Bacteria</taxon>
        <taxon>Pseudomonadati</taxon>
        <taxon>Pseudomonadota</taxon>
        <taxon>Gammaproteobacteria</taxon>
        <taxon>Alteromonadales</taxon>
        <taxon>Pseudoalteromonadaceae</taxon>
        <taxon>Pseudoalteromonas</taxon>
    </lineage>
</organism>
<dbReference type="AlphaFoldDB" id="A0A0A7EDK8"/>
<evidence type="ECO:0000259" key="1">
    <source>
        <dbReference type="PROSITE" id="PS51707"/>
    </source>
</evidence>
<dbReference type="PROSITE" id="PS51708">
    <property type="entry name" value="CHAD"/>
    <property type="match status" value="1"/>
</dbReference>
<accession>A0A0A7EDK8</accession>
<dbReference type="InterPro" id="IPR023577">
    <property type="entry name" value="CYTH_domain"/>
</dbReference>
<dbReference type="Gene3D" id="2.40.320.10">
    <property type="entry name" value="Hypothetical Protein Pfu-838710-001"/>
    <property type="match status" value="1"/>
</dbReference>
<dbReference type="CDD" id="cd07756">
    <property type="entry name" value="CYTH-like_Pase_CHAD"/>
    <property type="match status" value="1"/>
</dbReference>
<dbReference type="PROSITE" id="PS51707">
    <property type="entry name" value="CYTH"/>
    <property type="match status" value="1"/>
</dbReference>
<protein>
    <submittedName>
        <fullName evidence="3">Adenylate cyclase</fullName>
    </submittedName>
</protein>
<dbReference type="InterPro" id="IPR007899">
    <property type="entry name" value="CHAD_dom"/>
</dbReference>
<dbReference type="GO" id="GO:0050355">
    <property type="term" value="F:inorganic triphosphate phosphatase activity"/>
    <property type="evidence" value="ECO:0007669"/>
    <property type="project" value="InterPro"/>
</dbReference>
<dbReference type="InterPro" id="IPR039013">
    <property type="entry name" value="YgiF"/>
</dbReference>
<sequence>MDTEIELKFLVSEHVISQLPALITQFSKKVSNKASRNLQNAYFDTPSRELRALDIGLRTRCVDGECEQTVKLAGKVVGGFHQRPEYNMPISSSRPNIALFDSTIWPAGIEPNAISSNLFSIFNTNFIRRTWLLETESGTEIELVLDKGDISVSGQSVPICEVEMELISGDRSELFELANKLISCSEVRLGLYSKAARGYRLADDMPLVADAFLGYVQLDETATQERALEKCLQYGIEFVQKHEQCYIDAPKLKTLKRIVDGVSLIRHSFWLFEQVADKQVTKSLRKELKWLLETFSWVETAIQLRMFTSKKHAFHKRISAAPELEQVIDKLKSEQPSRESLLAIFHSSRYNQLILDLTRFLIEKRWRESWDQEQVVAASKPVKEIAAKLFENDWQEMQHLLPHDVVSAESYIAKRQKLHRNLLSGCCLGQLFEGALRDEFRGPWLDIIHGMDELATYDYLKQLCESQQEPDRFKSILLWLGQKNDGLLAAMEHSRLASQKLEPYWQ</sequence>
<proteinExistence type="predicted"/>
<dbReference type="HOGENOM" id="CLU_040400_0_2_6"/>
<dbReference type="EMBL" id="CP009888">
    <property type="protein sequence ID" value="AIY64699.1"/>
    <property type="molecule type" value="Genomic_DNA"/>
</dbReference>
<evidence type="ECO:0000313" key="4">
    <source>
        <dbReference type="Proteomes" id="UP000030341"/>
    </source>
</evidence>
<dbReference type="GO" id="GO:0046872">
    <property type="term" value="F:metal ion binding"/>
    <property type="evidence" value="ECO:0007669"/>
    <property type="project" value="TreeGrafter"/>
</dbReference>
<dbReference type="PANTHER" id="PTHR39569:SF1">
    <property type="entry name" value="INORGANIC TRIPHOSPHATASE"/>
    <property type="match status" value="1"/>
</dbReference>
<feature type="domain" description="CYTH" evidence="1">
    <location>
        <begin position="2"/>
        <end position="205"/>
    </location>
</feature>
<dbReference type="RefSeq" id="WP_038639854.1">
    <property type="nucleotide sequence ID" value="NZ_CP009888.1"/>
</dbReference>
<evidence type="ECO:0000259" key="2">
    <source>
        <dbReference type="PROSITE" id="PS51708"/>
    </source>
</evidence>